<reference evidence="2" key="1">
    <citation type="submission" date="2025-08" db="UniProtKB">
        <authorList>
            <consortium name="RefSeq"/>
        </authorList>
    </citation>
    <scope>IDENTIFICATION</scope>
    <source>
        <tissue evidence="2">Seedling</tissue>
    </source>
</reference>
<organism evidence="1 2">
    <name type="scientific">Ziziphus jujuba</name>
    <name type="common">Chinese jujube</name>
    <name type="synonym">Ziziphus sativa</name>
    <dbReference type="NCBI Taxonomy" id="326968"/>
    <lineage>
        <taxon>Eukaryota</taxon>
        <taxon>Viridiplantae</taxon>
        <taxon>Streptophyta</taxon>
        <taxon>Embryophyta</taxon>
        <taxon>Tracheophyta</taxon>
        <taxon>Spermatophyta</taxon>
        <taxon>Magnoliopsida</taxon>
        <taxon>eudicotyledons</taxon>
        <taxon>Gunneridae</taxon>
        <taxon>Pentapetalae</taxon>
        <taxon>rosids</taxon>
        <taxon>fabids</taxon>
        <taxon>Rosales</taxon>
        <taxon>Rhamnaceae</taxon>
        <taxon>Paliureae</taxon>
        <taxon>Ziziphus</taxon>
    </lineage>
</organism>
<dbReference type="RefSeq" id="XP_015865609.2">
    <property type="nucleotide sequence ID" value="XM_016010123.4"/>
</dbReference>
<dbReference type="AlphaFoldDB" id="A0A6P3YUJ4"/>
<protein>
    <submittedName>
        <fullName evidence="2">F-box/kelch-repeat protein At3g06240</fullName>
    </submittedName>
</protein>
<dbReference type="GeneID" id="107403255"/>
<proteinExistence type="predicted"/>
<dbReference type="InParanoid" id="A0A6P3YUJ4"/>
<accession>A0A6P3YUJ4</accession>
<gene>
    <name evidence="2" type="primary">LOC107403255</name>
</gene>
<sequence length="213" mass="23912">MATFLWHPETKETKIVNQPFREYTGDIDYTAACFGLDSKNDDCKIVMVDTSTYRSKDGMFRILIYSLKKGQAWKWVSIIFKDNYVGIKPRGSCGECVGGMCSWILRREKIAGNGDVVVQEEIMSVDIGSGVLILTPLPSVICDSKPDCSNFLTAIDGSLAVISSVFGDQYSIWILGEYDVKKSWRKLYAVCSIQYQIRELPFFRKQGCIGGCC</sequence>
<evidence type="ECO:0000313" key="2">
    <source>
        <dbReference type="RefSeq" id="XP_015865609.2"/>
    </source>
</evidence>
<name>A0A6P3YUJ4_ZIZJJ</name>
<dbReference type="KEGG" id="zju:107403255"/>
<keyword evidence="1" id="KW-1185">Reference proteome</keyword>
<evidence type="ECO:0000313" key="1">
    <source>
        <dbReference type="Proteomes" id="UP001652623"/>
    </source>
</evidence>
<dbReference type="Proteomes" id="UP001652623">
    <property type="component" value="Chromosome 3"/>
</dbReference>